<dbReference type="PANTHER" id="PTHR22893:SF91">
    <property type="entry name" value="NADPH DEHYDROGENASE 2-RELATED"/>
    <property type="match status" value="1"/>
</dbReference>
<dbReference type="STRING" id="1802117.A3J54_02340"/>
<dbReference type="Proteomes" id="UP000176576">
    <property type="component" value="Unassembled WGS sequence"/>
</dbReference>
<name>A0A1G2GBA2_9BACT</name>
<dbReference type="EMBL" id="MHNN01000001">
    <property type="protein sequence ID" value="OGZ47402.1"/>
    <property type="molecule type" value="Genomic_DNA"/>
</dbReference>
<dbReference type="SUPFAM" id="SSF51395">
    <property type="entry name" value="FMN-linked oxidoreductases"/>
    <property type="match status" value="1"/>
</dbReference>
<organism evidence="2 3">
    <name type="scientific">Candidatus Ryanbacteria bacterium RIFCSPHIGHO2_02_FULL_45_13b</name>
    <dbReference type="NCBI Taxonomy" id="1802117"/>
    <lineage>
        <taxon>Bacteria</taxon>
        <taxon>Candidatus Ryaniibacteriota</taxon>
    </lineage>
</organism>
<dbReference type="Gene3D" id="3.20.20.70">
    <property type="entry name" value="Aldolase class I"/>
    <property type="match status" value="1"/>
</dbReference>
<sequence length="349" mass="39287">MKLLEPFSKYNLTLKNRIVMSAMTRNFADENHNPTDLMRAYYERRAANDVGLILTEGTIIHPSGDGYPRVPYIYTDAQVEAWKRVTESVHNHGAKIFCQLWHCGRISHPDYLNGNLPVSSSAVRPEGNAPHMQVPMVTPRALEHDEIPEVVDMFRNATKKALLAGFDGVEIHGGHGYIIDQFFDSRINQRTDEYGGSIENRCRFGLEIVKAVLDIAGPEHTALRISPSREMGGVLYEWPDMDTMLAYLVPELDNVGLRILDISCARSDTLDIYHSTSGKIVRIARPLWRHIIIAGASLPAKEAEKEIADGFVDLISYGRFILANPDFVKKITNDEPLAPYDPDMRKTLL</sequence>
<dbReference type="InterPro" id="IPR013785">
    <property type="entry name" value="Aldolase_TIM"/>
</dbReference>
<gene>
    <name evidence="2" type="ORF">A3J54_02340</name>
</gene>
<evidence type="ECO:0000313" key="3">
    <source>
        <dbReference type="Proteomes" id="UP000176576"/>
    </source>
</evidence>
<dbReference type="GO" id="GO:0010181">
    <property type="term" value="F:FMN binding"/>
    <property type="evidence" value="ECO:0007669"/>
    <property type="project" value="InterPro"/>
</dbReference>
<proteinExistence type="predicted"/>
<accession>A0A1G2GBA2</accession>
<comment type="caution">
    <text evidence="2">The sequence shown here is derived from an EMBL/GenBank/DDBJ whole genome shotgun (WGS) entry which is preliminary data.</text>
</comment>
<evidence type="ECO:0000259" key="1">
    <source>
        <dbReference type="Pfam" id="PF00724"/>
    </source>
</evidence>
<dbReference type="PANTHER" id="PTHR22893">
    <property type="entry name" value="NADH OXIDOREDUCTASE-RELATED"/>
    <property type="match status" value="1"/>
</dbReference>
<dbReference type="CDD" id="cd02933">
    <property type="entry name" value="OYE_like_FMN"/>
    <property type="match status" value="1"/>
</dbReference>
<dbReference type="GO" id="GO:0016491">
    <property type="term" value="F:oxidoreductase activity"/>
    <property type="evidence" value="ECO:0007669"/>
    <property type="project" value="InterPro"/>
</dbReference>
<dbReference type="Pfam" id="PF00724">
    <property type="entry name" value="Oxidored_FMN"/>
    <property type="match status" value="1"/>
</dbReference>
<protein>
    <recommendedName>
        <fullName evidence="1">NADH:flavin oxidoreductase/NADH oxidase N-terminal domain-containing protein</fullName>
    </recommendedName>
</protein>
<dbReference type="InterPro" id="IPR001155">
    <property type="entry name" value="OxRdtase_FMN_N"/>
</dbReference>
<feature type="domain" description="NADH:flavin oxidoreductase/NADH oxidase N-terminal" evidence="1">
    <location>
        <begin position="2"/>
        <end position="334"/>
    </location>
</feature>
<dbReference type="AlphaFoldDB" id="A0A1G2GBA2"/>
<reference evidence="2 3" key="1">
    <citation type="journal article" date="2016" name="Nat. Commun.">
        <title>Thousands of microbial genomes shed light on interconnected biogeochemical processes in an aquifer system.</title>
        <authorList>
            <person name="Anantharaman K."/>
            <person name="Brown C.T."/>
            <person name="Hug L.A."/>
            <person name="Sharon I."/>
            <person name="Castelle C.J."/>
            <person name="Probst A.J."/>
            <person name="Thomas B.C."/>
            <person name="Singh A."/>
            <person name="Wilkins M.J."/>
            <person name="Karaoz U."/>
            <person name="Brodie E.L."/>
            <person name="Williams K.H."/>
            <person name="Hubbard S.S."/>
            <person name="Banfield J.F."/>
        </authorList>
    </citation>
    <scope>NUCLEOTIDE SEQUENCE [LARGE SCALE GENOMIC DNA]</scope>
</reference>
<dbReference type="InterPro" id="IPR045247">
    <property type="entry name" value="Oye-like"/>
</dbReference>
<evidence type="ECO:0000313" key="2">
    <source>
        <dbReference type="EMBL" id="OGZ47402.1"/>
    </source>
</evidence>